<dbReference type="KEGG" id="vg:13993766"/>
<sequence length="95" mass="10887">MPSMFRNSKKVQTALKVMDIVKTKNNTNNAPTSKTKKVKSTKQSTVVTLSVMIQFLKDNDGDLDLLYKTYVGDLEYRKQMADEAYMLFKKNLNSI</sequence>
<evidence type="ECO:0000313" key="2">
    <source>
        <dbReference type="Proteomes" id="UP000000457"/>
    </source>
</evidence>
<keyword evidence="2" id="KW-1185">Reference proteome</keyword>
<evidence type="ECO:0000313" key="1">
    <source>
        <dbReference type="EMBL" id="AFC21476.1"/>
    </source>
</evidence>
<reference evidence="1 2" key="1">
    <citation type="journal article" date="2014" name="Virology">
        <title>Supersize me: Cronobacter sakazakii phage GAP32.</title>
        <authorList>
            <person name="Abbasifar R."/>
            <person name="Griffiths M.W."/>
            <person name="Sabour P.M."/>
            <person name="Ackermann H.-W."/>
            <person name="Vandersteegen K."/>
            <person name="Lavigne R."/>
            <person name="Noben J.-P."/>
            <person name="Villa A.A."/>
            <person name="Abbasifar A."/>
            <person name="Nash J.H.E."/>
            <person name="Kropinski A.M."/>
        </authorList>
    </citation>
    <scope>NUCLEOTIDE SEQUENCE [LARGE SCALE GENOMIC DNA]</scope>
    <source>
        <strain evidence="1">GAP-32</strain>
    </source>
</reference>
<accession>K4F5K5</accession>
<dbReference type="Proteomes" id="UP000000457">
    <property type="component" value="Segment"/>
</dbReference>
<gene>
    <name evidence="1" type="ORF">GAP32_028</name>
</gene>
<organism evidence="1 2">
    <name type="scientific">Cronobacter phage vB_CsaM_GAP32</name>
    <dbReference type="NCBI Taxonomy" id="1141136"/>
    <lineage>
        <taxon>Viruses</taxon>
        <taxon>Duplodnaviria</taxon>
        <taxon>Heunggongvirae</taxon>
        <taxon>Uroviricota</taxon>
        <taxon>Caudoviricetes</taxon>
        <taxon>Mimasvirus</taxon>
        <taxon>Mimasvirus GAP32</taxon>
    </lineage>
</organism>
<name>K4F5K5_9CAUD</name>
<proteinExistence type="predicted"/>
<dbReference type="GeneID" id="13993766"/>
<dbReference type="EMBL" id="JN882285">
    <property type="protein sequence ID" value="AFC21476.1"/>
    <property type="molecule type" value="Genomic_DNA"/>
</dbReference>
<protein>
    <submittedName>
        <fullName evidence="1">Uncharacterized protein</fullName>
    </submittedName>
</protein>
<dbReference type="RefSeq" id="YP_006987131.1">
    <property type="nucleotide sequence ID" value="NC_019401.1"/>
</dbReference>